<proteinExistence type="predicted"/>
<accession>A0AAD7NLN2</accession>
<comment type="caution">
    <text evidence="1">The sequence shown here is derived from an EMBL/GenBank/DDBJ whole genome shotgun (WGS) entry which is preliminary data.</text>
</comment>
<dbReference type="AlphaFoldDB" id="A0AAD7NLN2"/>
<dbReference type="Proteomes" id="UP001215598">
    <property type="component" value="Unassembled WGS sequence"/>
</dbReference>
<dbReference type="InterPro" id="IPR032675">
    <property type="entry name" value="LRR_dom_sf"/>
</dbReference>
<evidence type="ECO:0000313" key="1">
    <source>
        <dbReference type="EMBL" id="KAJ7765715.1"/>
    </source>
</evidence>
<protein>
    <submittedName>
        <fullName evidence="1">Uncharacterized protein</fullName>
    </submittedName>
</protein>
<reference evidence="1" key="1">
    <citation type="submission" date="2023-03" db="EMBL/GenBank/DDBJ databases">
        <title>Massive genome expansion in bonnet fungi (Mycena s.s.) driven by repeated elements and novel gene families across ecological guilds.</title>
        <authorList>
            <consortium name="Lawrence Berkeley National Laboratory"/>
            <person name="Harder C.B."/>
            <person name="Miyauchi S."/>
            <person name="Viragh M."/>
            <person name="Kuo A."/>
            <person name="Thoen E."/>
            <person name="Andreopoulos B."/>
            <person name="Lu D."/>
            <person name="Skrede I."/>
            <person name="Drula E."/>
            <person name="Henrissat B."/>
            <person name="Morin E."/>
            <person name="Kohler A."/>
            <person name="Barry K."/>
            <person name="LaButti K."/>
            <person name="Morin E."/>
            <person name="Salamov A."/>
            <person name="Lipzen A."/>
            <person name="Mereny Z."/>
            <person name="Hegedus B."/>
            <person name="Baldrian P."/>
            <person name="Stursova M."/>
            <person name="Weitz H."/>
            <person name="Taylor A."/>
            <person name="Grigoriev I.V."/>
            <person name="Nagy L.G."/>
            <person name="Martin F."/>
            <person name="Kauserud H."/>
        </authorList>
    </citation>
    <scope>NUCLEOTIDE SEQUENCE</scope>
    <source>
        <strain evidence="1">CBHHK182m</strain>
    </source>
</reference>
<evidence type="ECO:0000313" key="2">
    <source>
        <dbReference type="Proteomes" id="UP001215598"/>
    </source>
</evidence>
<name>A0AAD7NLN2_9AGAR</name>
<keyword evidence="2" id="KW-1185">Reference proteome</keyword>
<organism evidence="1 2">
    <name type="scientific">Mycena metata</name>
    <dbReference type="NCBI Taxonomy" id="1033252"/>
    <lineage>
        <taxon>Eukaryota</taxon>
        <taxon>Fungi</taxon>
        <taxon>Dikarya</taxon>
        <taxon>Basidiomycota</taxon>
        <taxon>Agaricomycotina</taxon>
        <taxon>Agaricomycetes</taxon>
        <taxon>Agaricomycetidae</taxon>
        <taxon>Agaricales</taxon>
        <taxon>Marasmiineae</taxon>
        <taxon>Mycenaceae</taxon>
        <taxon>Mycena</taxon>
    </lineage>
</organism>
<dbReference type="SUPFAM" id="SSF52058">
    <property type="entry name" value="L domain-like"/>
    <property type="match status" value="1"/>
</dbReference>
<dbReference type="EMBL" id="JARKIB010000025">
    <property type="protein sequence ID" value="KAJ7765715.1"/>
    <property type="molecule type" value="Genomic_DNA"/>
</dbReference>
<sequence length="685" mass="76929">MLAPPLPDELISEILSPALRVSDEVFSDGTYVSPFADPDSESSSAYLLVCKSWLRVATPLLYNVVVIRSKAQAKALGLILSANKLLGPFIHKIRVEGGYGAPLGTILKCSPNITDLFMTLEIWANDSTSGLCKGLGIISPRRLILKLDDRRSSNKMAKNLADALLQAIPKWDRLTVAEFPNTVLWLLQPLDRIFETLGKSKRLERLVISPQSIFKAYPKLKACPLKVIQIRGILSKSISSQLDAAPDIKALVQLCEEPVNLPRANVDPAPLIQPWSFSRNPLDAASQEARESIWKRVLYFAMFVSESQVPRNLRATPSRLPFLLVSKAFNRLALPYYYAHTHLKNTMATSKFAAVLRRHPEVASQVRILYGDLSGAGNSHPIDLAGDELTAAAALLEVFSQTTGLQQVSEWLKGDLEFKSGFVDLEGSSITWDAFESMANRSGKTLQRFIKSITTQSNISTKVFAELTALRILDWMCVTSFICDPAQTPVDGLPSLAVLQLTRQHPSFLIALKQMSLPSLRTLRLYDYDSEMDGFLRVHGSKLTEVLVPSHFLNNLEMNLFEVCPNLTLITIVMNTDIASARKALNPKQFSSRKTIGCSLQKIQFKTSFWSSHNKDYLAAWETTFTAFKPQFPDLREIQIDNCRWPTNERQITKSDWVRWAEMLLEHNINLTDKDGRRWRPRLKV</sequence>
<dbReference type="Gene3D" id="3.80.10.10">
    <property type="entry name" value="Ribonuclease Inhibitor"/>
    <property type="match status" value="1"/>
</dbReference>
<gene>
    <name evidence="1" type="ORF">B0H16DRAFT_1883141</name>
</gene>